<dbReference type="RefSeq" id="WP_377571185.1">
    <property type="nucleotide sequence ID" value="NZ_JBHTMP010000019.1"/>
</dbReference>
<protein>
    <submittedName>
        <fullName evidence="4">Type VII secretion protein EccE</fullName>
    </submittedName>
</protein>
<evidence type="ECO:0000256" key="2">
    <source>
        <dbReference type="SAM" id="Phobius"/>
    </source>
</evidence>
<keyword evidence="5" id="KW-1185">Reference proteome</keyword>
<dbReference type="InterPro" id="IPR050051">
    <property type="entry name" value="EccE_dom"/>
</dbReference>
<gene>
    <name evidence="4" type="ORF">ACFQ4H_14650</name>
</gene>
<accession>A0ABW3YGD4</accession>
<evidence type="ECO:0000313" key="4">
    <source>
        <dbReference type="EMBL" id="MFD1322334.1"/>
    </source>
</evidence>
<keyword evidence="2" id="KW-1133">Transmembrane helix</keyword>
<sequence length="618" mass="64453">MTGPAFHDTSLRSTTIRGRRIAALLAAEVVLAVVLLVVAQPGTWWPWAALGLALPCVGVLVAQPSYRSRTRFRSGPTGAARPVGAGPAPTDGQQTLDGPVRTRVVERGSGKVGVAEDGGGWFALAELGSPTDLRPDAARRPPVAVLARIFQGQADPSAVQVVVHTLPGPDALLADDAPAVDSYRHLTAGMPTAAQQISWVCVRVDACEGTVAAGQRGDDPEQPARMAAAAMLRASRLLRQAGFGCRILDDRELAVALATTGLVPRSPTPPREQRTALVVDGLRQVGYSVEPGSAAGPDQSAFDSTALPAVAVTTSTTVVDTPDGPAVRHLLRIVAPAHRIGACDTSVRAHARRTGWTVRRLDGRHAVTAYAAGPTAASLPPSGSYATAATAAGLDPVGVPWLAMADPSTPVPVESYPAVGLCLGHDVDQRPSVVRLFRRRPTEVAMVGGATAARVVAARAVASGVRVYVRTDRPADWQALASATGVPDRLQVGADRLQVGAEPPPVDPQQPILIVDELAADVMAVSDGLRPWQTRLVVLRRLTPQNARRVAGAQLAILGRLTEEEAGIAAGALGMTGDTPRALTRLPDEMVALVGGGVNSYVWLALTDWERTLGGERP</sequence>
<reference evidence="5" key="1">
    <citation type="journal article" date="2019" name="Int. J. Syst. Evol. Microbiol.">
        <title>The Global Catalogue of Microorganisms (GCM) 10K type strain sequencing project: providing services to taxonomists for standard genome sequencing and annotation.</title>
        <authorList>
            <consortium name="The Broad Institute Genomics Platform"/>
            <consortium name="The Broad Institute Genome Sequencing Center for Infectious Disease"/>
            <person name="Wu L."/>
            <person name="Ma J."/>
        </authorList>
    </citation>
    <scope>NUCLEOTIDE SEQUENCE [LARGE SCALE GENOMIC DNA]</scope>
    <source>
        <strain evidence="5">JCM 31037</strain>
    </source>
</reference>
<keyword evidence="2" id="KW-0812">Transmembrane</keyword>
<comment type="caution">
    <text evidence="4">The sequence shown here is derived from an EMBL/GenBank/DDBJ whole genome shotgun (WGS) entry which is preliminary data.</text>
</comment>
<feature type="region of interest" description="Disordered" evidence="1">
    <location>
        <begin position="69"/>
        <end position="97"/>
    </location>
</feature>
<proteinExistence type="predicted"/>
<feature type="domain" description="Type VII secretion system protein EccE" evidence="3">
    <location>
        <begin position="193"/>
        <end position="289"/>
    </location>
</feature>
<evidence type="ECO:0000256" key="1">
    <source>
        <dbReference type="SAM" id="MobiDB-lite"/>
    </source>
</evidence>
<evidence type="ECO:0000259" key="3">
    <source>
        <dbReference type="Pfam" id="PF11203"/>
    </source>
</evidence>
<dbReference type="EMBL" id="JBHTMP010000019">
    <property type="protein sequence ID" value="MFD1322334.1"/>
    <property type="molecule type" value="Genomic_DNA"/>
</dbReference>
<dbReference type="Proteomes" id="UP001597260">
    <property type="component" value="Unassembled WGS sequence"/>
</dbReference>
<evidence type="ECO:0000313" key="5">
    <source>
        <dbReference type="Proteomes" id="UP001597260"/>
    </source>
</evidence>
<keyword evidence="2" id="KW-0472">Membrane</keyword>
<name>A0ABW3YGD4_9ACTN</name>
<feature type="transmembrane region" description="Helical" evidence="2">
    <location>
        <begin position="21"/>
        <end position="38"/>
    </location>
</feature>
<organism evidence="4 5">
    <name type="scientific">Micromonospora sonneratiae</name>
    <dbReference type="NCBI Taxonomy" id="1184706"/>
    <lineage>
        <taxon>Bacteria</taxon>
        <taxon>Bacillati</taxon>
        <taxon>Actinomycetota</taxon>
        <taxon>Actinomycetes</taxon>
        <taxon>Micromonosporales</taxon>
        <taxon>Micromonosporaceae</taxon>
        <taxon>Micromonospora</taxon>
    </lineage>
</organism>
<feature type="compositionally biased region" description="Low complexity" evidence="1">
    <location>
        <begin position="75"/>
        <end position="89"/>
    </location>
</feature>
<dbReference type="Pfam" id="PF11203">
    <property type="entry name" value="EccE"/>
    <property type="match status" value="1"/>
</dbReference>